<evidence type="ECO:0000259" key="3">
    <source>
        <dbReference type="Pfam" id="PF22659"/>
    </source>
</evidence>
<dbReference type="OrthoDB" id="2338662at2759"/>
<accession>A0A9W8X3J5</accession>
<protein>
    <submittedName>
        <fullName evidence="4">Uncharacterized protein</fullName>
    </submittedName>
</protein>
<feature type="signal peptide" evidence="1">
    <location>
        <begin position="1"/>
        <end position="34"/>
    </location>
</feature>
<dbReference type="InterPro" id="IPR058998">
    <property type="entry name" value="YycE-like_N"/>
</dbReference>
<reference evidence="4" key="1">
    <citation type="submission" date="2022-10" db="EMBL/GenBank/DDBJ databases">
        <title>Tapping the CABI collections for fungal endophytes: first genome assemblies for Collariella, Neodidymelliopsis, Ascochyta clinopodiicola, Didymella pomorum, Didymosphaeria variabile, Neocosmospora piperis and Neocucurbitaria cava.</title>
        <authorList>
            <person name="Hill R."/>
        </authorList>
    </citation>
    <scope>NUCLEOTIDE SEQUENCE</scope>
    <source>
        <strain evidence="4">IMI 360193</strain>
    </source>
</reference>
<dbReference type="SUPFAM" id="SSF54593">
    <property type="entry name" value="Glyoxalase/Bleomycin resistance protein/Dihydroxybiphenyl dioxygenase"/>
    <property type="match status" value="1"/>
</dbReference>
<dbReference type="Pfam" id="PF22659">
    <property type="entry name" value="YycE-like_C"/>
    <property type="match status" value="1"/>
</dbReference>
<keyword evidence="5" id="KW-1185">Reference proteome</keyword>
<dbReference type="Pfam" id="PF22658">
    <property type="entry name" value="YycE-like_N"/>
    <property type="match status" value="1"/>
</dbReference>
<dbReference type="Proteomes" id="UP001140562">
    <property type="component" value="Unassembled WGS sequence"/>
</dbReference>
<evidence type="ECO:0000313" key="5">
    <source>
        <dbReference type="Proteomes" id="UP001140562"/>
    </source>
</evidence>
<proteinExistence type="predicted"/>
<feature type="domain" description="YycE-like N-terminal" evidence="2">
    <location>
        <begin position="134"/>
        <end position="185"/>
    </location>
</feature>
<keyword evidence="1" id="KW-0732">Signal</keyword>
<gene>
    <name evidence="4" type="ORF">N0V87_003621</name>
</gene>
<dbReference type="EMBL" id="JAPEUV010000026">
    <property type="protein sequence ID" value="KAJ4338934.1"/>
    <property type="molecule type" value="Genomic_DNA"/>
</dbReference>
<dbReference type="Gene3D" id="3.10.180.10">
    <property type="entry name" value="2,3-Dihydroxybiphenyl 1,2-Dioxygenase, domain 1"/>
    <property type="match status" value="1"/>
</dbReference>
<organism evidence="4 5">
    <name type="scientific">Didymella glomerata</name>
    <dbReference type="NCBI Taxonomy" id="749621"/>
    <lineage>
        <taxon>Eukaryota</taxon>
        <taxon>Fungi</taxon>
        <taxon>Dikarya</taxon>
        <taxon>Ascomycota</taxon>
        <taxon>Pezizomycotina</taxon>
        <taxon>Dothideomycetes</taxon>
        <taxon>Pleosporomycetidae</taxon>
        <taxon>Pleosporales</taxon>
        <taxon>Pleosporineae</taxon>
        <taxon>Didymellaceae</taxon>
        <taxon>Didymella</taxon>
    </lineage>
</organism>
<evidence type="ECO:0000313" key="4">
    <source>
        <dbReference type="EMBL" id="KAJ4338934.1"/>
    </source>
</evidence>
<sequence>MTQKPSFVASIGRRMSRNALVFALRVMLLELSYGKPLSAFVLPDELDADAKEMPETGLLVAQRLVQDTGDRESDDYSWATASCIQCDVGQLRQSSLNEDDFTAGFISHVIEPLKDDYVTLSSKADGSSIMQAHLRIARPTQSISSLLPFYTTGLGFHIIGSFEQHAGFNGVMLGHSSLPYHLEFTEEEGHDPGRAPSQENLLVFYLPKKDGWTAAVAKMEGAGHAQVKSYNPYWDADGKGKTYEDADGYRVVLWNGGWAPF</sequence>
<dbReference type="AlphaFoldDB" id="A0A9W8X3J5"/>
<dbReference type="InterPro" id="IPR058997">
    <property type="entry name" value="YycE-like_C"/>
</dbReference>
<evidence type="ECO:0000259" key="2">
    <source>
        <dbReference type="Pfam" id="PF22658"/>
    </source>
</evidence>
<dbReference type="InterPro" id="IPR029068">
    <property type="entry name" value="Glyas_Bleomycin-R_OHBP_Dase"/>
</dbReference>
<name>A0A9W8X3J5_9PLEO</name>
<evidence type="ECO:0000256" key="1">
    <source>
        <dbReference type="SAM" id="SignalP"/>
    </source>
</evidence>
<comment type="caution">
    <text evidence="4">The sequence shown here is derived from an EMBL/GenBank/DDBJ whole genome shotgun (WGS) entry which is preliminary data.</text>
</comment>
<feature type="chain" id="PRO_5040846782" evidence="1">
    <location>
        <begin position="35"/>
        <end position="261"/>
    </location>
</feature>
<feature type="domain" description="YycE-like C-terminal" evidence="3">
    <location>
        <begin position="199"/>
        <end position="255"/>
    </location>
</feature>